<dbReference type="InterPro" id="IPR028608">
    <property type="entry name" value="CIAO1/Cia1"/>
</dbReference>
<dbReference type="HAMAP" id="MF_03037">
    <property type="entry name" value="ciao1"/>
    <property type="match status" value="1"/>
</dbReference>
<feature type="repeat" description="WD" evidence="4">
    <location>
        <begin position="10"/>
        <end position="43"/>
    </location>
</feature>
<dbReference type="InterPro" id="IPR015943">
    <property type="entry name" value="WD40/YVTN_repeat-like_dom_sf"/>
</dbReference>
<keyword evidence="2" id="KW-0677">Repeat</keyword>
<dbReference type="InterPro" id="IPR036322">
    <property type="entry name" value="WD40_repeat_dom_sf"/>
</dbReference>
<dbReference type="PROSITE" id="PS50294">
    <property type="entry name" value="WD_REPEATS_REGION"/>
    <property type="match status" value="6"/>
</dbReference>
<dbReference type="InterPro" id="IPR020472">
    <property type="entry name" value="WD40_PAC1"/>
</dbReference>
<evidence type="ECO:0000256" key="2">
    <source>
        <dbReference type="ARBA" id="ARBA00022737"/>
    </source>
</evidence>
<dbReference type="SMART" id="SM00320">
    <property type="entry name" value="WD40"/>
    <property type="match status" value="7"/>
</dbReference>
<comment type="function">
    <text evidence="3">Essential component of the cytosolic iron-sulfur (Fe/S) protein assembly machinery. Required for the maturation of extramitochondrial Fe/S proteins.</text>
</comment>
<protein>
    <recommendedName>
        <fullName evidence="3">Probable cytosolic iron-sulfur protein assembly protein 1</fullName>
    </recommendedName>
</protein>
<feature type="repeat" description="WD" evidence="4">
    <location>
        <begin position="340"/>
        <end position="371"/>
    </location>
</feature>
<proteinExistence type="inferred from homology"/>
<dbReference type="PANTHER" id="PTHR19920">
    <property type="entry name" value="WD40 PROTEIN CIAO1"/>
    <property type="match status" value="1"/>
</dbReference>
<dbReference type="OrthoDB" id="284782at2759"/>
<organism evidence="5 6">
    <name type="scientific">Dispira parvispora</name>
    <dbReference type="NCBI Taxonomy" id="1520584"/>
    <lineage>
        <taxon>Eukaryota</taxon>
        <taxon>Fungi</taxon>
        <taxon>Fungi incertae sedis</taxon>
        <taxon>Zoopagomycota</taxon>
        <taxon>Kickxellomycotina</taxon>
        <taxon>Dimargaritomycetes</taxon>
        <taxon>Dimargaritales</taxon>
        <taxon>Dimargaritaceae</taxon>
        <taxon>Dispira</taxon>
    </lineage>
</organism>
<dbReference type="GO" id="GO:0097361">
    <property type="term" value="C:cytosolic [4Fe-4S] assembly targeting complex"/>
    <property type="evidence" value="ECO:0007669"/>
    <property type="project" value="InterPro"/>
</dbReference>
<keyword evidence="1 4" id="KW-0853">WD repeat</keyword>
<dbReference type="EMBL" id="JANBPY010000561">
    <property type="protein sequence ID" value="KAJ1965872.1"/>
    <property type="molecule type" value="Genomic_DNA"/>
</dbReference>
<dbReference type="FunFam" id="2.130.10.10:FF:000136">
    <property type="entry name" value="Probable cytosolic iron-sulfur protein assembly protein CIAO1"/>
    <property type="match status" value="1"/>
</dbReference>
<reference evidence="5" key="1">
    <citation type="submission" date="2022-07" db="EMBL/GenBank/DDBJ databases">
        <title>Phylogenomic reconstructions and comparative analyses of Kickxellomycotina fungi.</title>
        <authorList>
            <person name="Reynolds N.K."/>
            <person name="Stajich J.E."/>
            <person name="Barry K."/>
            <person name="Grigoriev I.V."/>
            <person name="Crous P."/>
            <person name="Smith M.E."/>
        </authorList>
    </citation>
    <scope>NUCLEOTIDE SEQUENCE</scope>
    <source>
        <strain evidence="5">RSA 1196</strain>
    </source>
</reference>
<name>A0A9W8ASJ2_9FUNG</name>
<sequence>MVKAQLLAELKGHNDRVWQVSWHPSGRFLCSASGDHSVRVWQLLHLDTASPLDNTDSKSPSVEGRCLDVLEGVHQRTVRSVAFSPGGGEIATASFDGTTGIWESQGRSLGEVKEDDESNTAVDYECVAPLEGHENEVKSVAWSHLGNLLATCSRDKSVWIWEVVGEGDFECLSILQEHSQDVKAVLWHPHKDILVSASYDDTIRVWREDEDDWYCSATLEGHESTVWAVDFNETGDTLVSVSDDKTVKFWQCNSPQDLDNTFGFRKEPTWKCIQTISDQHQRCIYAVSWSKVHGLVATCSGDNSIAIFRPNSPADQAADNTTPYFVLGDRVDTAHGVADINHVAWNPSAKYGDILASAGDDGVIRIWRVTQ</sequence>
<evidence type="ECO:0000256" key="3">
    <source>
        <dbReference type="HAMAP-Rule" id="MF_03037"/>
    </source>
</evidence>
<dbReference type="GO" id="GO:0016226">
    <property type="term" value="P:iron-sulfur cluster assembly"/>
    <property type="evidence" value="ECO:0007669"/>
    <property type="project" value="UniProtKB-UniRule"/>
</dbReference>
<evidence type="ECO:0000313" key="6">
    <source>
        <dbReference type="Proteomes" id="UP001150925"/>
    </source>
</evidence>
<dbReference type="PANTHER" id="PTHR19920:SF0">
    <property type="entry name" value="CYTOSOLIC IRON-SULFUR PROTEIN ASSEMBLY PROTEIN CIAO1-RELATED"/>
    <property type="match status" value="1"/>
</dbReference>
<comment type="similarity">
    <text evidence="3">Belongs to the WD repeat CIA1 family.</text>
</comment>
<dbReference type="PRINTS" id="PR00320">
    <property type="entry name" value="GPROTEINBRPT"/>
</dbReference>
<dbReference type="CDD" id="cd00200">
    <property type="entry name" value="WD40"/>
    <property type="match status" value="1"/>
</dbReference>
<dbReference type="Proteomes" id="UP001150925">
    <property type="component" value="Unassembled WGS sequence"/>
</dbReference>
<dbReference type="PROSITE" id="PS50082">
    <property type="entry name" value="WD_REPEATS_2"/>
    <property type="match status" value="6"/>
</dbReference>
<keyword evidence="6" id="KW-1185">Reference proteome</keyword>
<feature type="repeat" description="WD" evidence="4">
    <location>
        <begin position="175"/>
        <end position="206"/>
    </location>
</feature>
<dbReference type="SUPFAM" id="SSF50978">
    <property type="entry name" value="WD40 repeat-like"/>
    <property type="match status" value="1"/>
</dbReference>
<accession>A0A9W8ASJ2</accession>
<dbReference type="InterPro" id="IPR019775">
    <property type="entry name" value="WD40_repeat_CS"/>
</dbReference>
<evidence type="ECO:0000256" key="4">
    <source>
        <dbReference type="PROSITE-ProRule" id="PRU00221"/>
    </source>
</evidence>
<dbReference type="Gene3D" id="2.130.10.10">
    <property type="entry name" value="YVTN repeat-like/Quinoprotein amine dehydrogenase"/>
    <property type="match status" value="2"/>
</dbReference>
<dbReference type="AlphaFoldDB" id="A0A9W8ASJ2"/>
<gene>
    <name evidence="3 5" type="primary">CIA1</name>
    <name evidence="5" type="ORF">IWQ62_002559</name>
</gene>
<feature type="repeat" description="WD" evidence="4">
    <location>
        <begin position="130"/>
        <end position="163"/>
    </location>
</feature>
<feature type="repeat" description="WD" evidence="4">
    <location>
        <begin position="219"/>
        <end position="260"/>
    </location>
</feature>
<dbReference type="InterPro" id="IPR001680">
    <property type="entry name" value="WD40_rpt"/>
</dbReference>
<dbReference type="Pfam" id="PF00400">
    <property type="entry name" value="WD40"/>
    <property type="match status" value="7"/>
</dbReference>
<evidence type="ECO:0000313" key="5">
    <source>
        <dbReference type="EMBL" id="KAJ1965872.1"/>
    </source>
</evidence>
<dbReference type="PROSITE" id="PS00678">
    <property type="entry name" value="WD_REPEATS_1"/>
    <property type="match status" value="1"/>
</dbReference>
<feature type="repeat" description="WD" evidence="4">
    <location>
        <begin position="71"/>
        <end position="103"/>
    </location>
</feature>
<comment type="caution">
    <text evidence="5">The sequence shown here is derived from an EMBL/GenBank/DDBJ whole genome shotgun (WGS) entry which is preliminary data.</text>
</comment>
<evidence type="ECO:0000256" key="1">
    <source>
        <dbReference type="ARBA" id="ARBA00022574"/>
    </source>
</evidence>